<dbReference type="GO" id="GO:0050660">
    <property type="term" value="F:flavin adenine dinucleotide binding"/>
    <property type="evidence" value="ECO:0007669"/>
    <property type="project" value="InterPro"/>
</dbReference>
<organism evidence="7">
    <name type="scientific">Harpegnathos saltator</name>
    <name type="common">Jerdon's jumping ant</name>
    <dbReference type="NCBI Taxonomy" id="610380"/>
    <lineage>
        <taxon>Eukaryota</taxon>
        <taxon>Metazoa</taxon>
        <taxon>Ecdysozoa</taxon>
        <taxon>Arthropoda</taxon>
        <taxon>Hexapoda</taxon>
        <taxon>Insecta</taxon>
        <taxon>Pterygota</taxon>
        <taxon>Neoptera</taxon>
        <taxon>Endopterygota</taxon>
        <taxon>Hymenoptera</taxon>
        <taxon>Apocrita</taxon>
        <taxon>Aculeata</taxon>
        <taxon>Formicoidea</taxon>
        <taxon>Formicidae</taxon>
        <taxon>Ponerinae</taxon>
        <taxon>Ponerini</taxon>
        <taxon>Harpegnathos</taxon>
    </lineage>
</organism>
<feature type="active site" description="Proton acceptor" evidence="2">
    <location>
        <position position="621"/>
    </location>
</feature>
<dbReference type="SUPFAM" id="SSF54373">
    <property type="entry name" value="FAD-linked reductases, C-terminal domain"/>
    <property type="match status" value="1"/>
</dbReference>
<protein>
    <submittedName>
        <fullName evidence="6">Glucose dehydrogenase [acceptor]</fullName>
    </submittedName>
</protein>
<dbReference type="InParanoid" id="E2BJK6"/>
<feature type="signal peptide" evidence="4">
    <location>
        <begin position="1"/>
        <end position="24"/>
    </location>
</feature>
<dbReference type="GO" id="GO:0016614">
    <property type="term" value="F:oxidoreductase activity, acting on CH-OH group of donors"/>
    <property type="evidence" value="ECO:0007669"/>
    <property type="project" value="InterPro"/>
</dbReference>
<keyword evidence="4" id="KW-0732">Signal</keyword>
<comment type="similarity">
    <text evidence="1">Belongs to the GMC oxidoreductase family.</text>
</comment>
<dbReference type="InterPro" id="IPR036188">
    <property type="entry name" value="FAD/NAD-bd_sf"/>
</dbReference>
<dbReference type="Pfam" id="PF00732">
    <property type="entry name" value="GMC_oxred_N"/>
    <property type="match status" value="1"/>
</dbReference>
<dbReference type="SUPFAM" id="SSF51905">
    <property type="entry name" value="FAD/NAD(P)-binding domain"/>
    <property type="match status" value="1"/>
</dbReference>
<dbReference type="PIRSF" id="PIRSF000137">
    <property type="entry name" value="Alcohol_oxidase"/>
    <property type="match status" value="1"/>
</dbReference>
<dbReference type="FunCoup" id="E2BJK6">
    <property type="interactions" value="48"/>
</dbReference>
<evidence type="ECO:0000256" key="3">
    <source>
        <dbReference type="PIRSR" id="PIRSR000137-2"/>
    </source>
</evidence>
<keyword evidence="3" id="KW-0285">Flavoprotein</keyword>
<dbReference type="Proteomes" id="UP000008237">
    <property type="component" value="Unassembled WGS sequence"/>
</dbReference>
<dbReference type="InterPro" id="IPR000172">
    <property type="entry name" value="GMC_OxRdtase_N"/>
</dbReference>
<name>E2BJK6_HARSA</name>
<accession>E2BJK6</accession>
<feature type="binding site" evidence="3">
    <location>
        <position position="161"/>
    </location>
    <ligand>
        <name>FAD</name>
        <dbReference type="ChEBI" id="CHEBI:57692"/>
    </ligand>
</feature>
<evidence type="ECO:0000256" key="4">
    <source>
        <dbReference type="SAM" id="SignalP"/>
    </source>
</evidence>
<dbReference type="PROSITE" id="PS00624">
    <property type="entry name" value="GMC_OXRED_2"/>
    <property type="match status" value="1"/>
</dbReference>
<evidence type="ECO:0000313" key="7">
    <source>
        <dbReference type="Proteomes" id="UP000008237"/>
    </source>
</evidence>
<dbReference type="OrthoDB" id="269227at2759"/>
<dbReference type="STRING" id="610380.E2BJK6"/>
<comment type="cofactor">
    <cofactor evidence="3">
        <name>FAD</name>
        <dbReference type="ChEBI" id="CHEBI:57692"/>
    </cofactor>
</comment>
<keyword evidence="3" id="KW-0274">FAD</keyword>
<evidence type="ECO:0000313" key="6">
    <source>
        <dbReference type="EMBL" id="EFN84163.1"/>
    </source>
</evidence>
<dbReference type="PANTHER" id="PTHR11552:SF158">
    <property type="entry name" value="GH23626P-RELATED"/>
    <property type="match status" value="1"/>
</dbReference>
<dbReference type="Gene3D" id="3.50.50.60">
    <property type="entry name" value="FAD/NAD(P)-binding domain"/>
    <property type="match status" value="1"/>
</dbReference>
<dbReference type="PANTHER" id="PTHR11552">
    <property type="entry name" value="GLUCOSE-METHANOL-CHOLINE GMC OXIDOREDUCTASE"/>
    <property type="match status" value="1"/>
</dbReference>
<dbReference type="InterPro" id="IPR007867">
    <property type="entry name" value="GMC_OxRtase_C"/>
</dbReference>
<reference evidence="6 7" key="1">
    <citation type="journal article" date="2010" name="Science">
        <title>Genomic comparison of the ants Camponotus floridanus and Harpegnathos saltator.</title>
        <authorList>
            <person name="Bonasio R."/>
            <person name="Zhang G."/>
            <person name="Ye C."/>
            <person name="Mutti N.S."/>
            <person name="Fang X."/>
            <person name="Qin N."/>
            <person name="Donahue G."/>
            <person name="Yang P."/>
            <person name="Li Q."/>
            <person name="Li C."/>
            <person name="Zhang P."/>
            <person name="Huang Z."/>
            <person name="Berger S.L."/>
            <person name="Reinberg D."/>
            <person name="Wang J."/>
            <person name="Liebig J."/>
        </authorList>
    </citation>
    <scope>NUCLEOTIDE SEQUENCE [LARGE SCALE GENOMIC DNA]</scope>
    <source>
        <strain evidence="6 7">R22 G/1</strain>
    </source>
</reference>
<proteinExistence type="inferred from homology"/>
<keyword evidence="7" id="KW-1185">Reference proteome</keyword>
<dbReference type="Gene3D" id="3.30.560.10">
    <property type="entry name" value="Glucose Oxidase, domain 3"/>
    <property type="match status" value="1"/>
</dbReference>
<dbReference type="EMBL" id="GL448571">
    <property type="protein sequence ID" value="EFN84163.1"/>
    <property type="molecule type" value="Genomic_DNA"/>
</dbReference>
<evidence type="ECO:0000259" key="5">
    <source>
        <dbReference type="PROSITE" id="PS00624"/>
    </source>
</evidence>
<dbReference type="AlphaFoldDB" id="E2BJK6"/>
<evidence type="ECO:0000256" key="2">
    <source>
        <dbReference type="PIRSR" id="PIRSR000137-1"/>
    </source>
</evidence>
<sequence length="644" mass="71757">MFRRSRSLLHFTSIICVILPFQLGGQTQSTDYQNPYNIFGIPAANLFRLSLGVMNFLNEGQHYLEEQIPEVTPEHEAVYDFVVVGAGTAGATLATRLSEIPHVKVLLIEAGVNENLLMDVPLLVHILQLSDVINWKYQTKPSDKYCLGMNKNSCSWPRGKVMGGSSVLNYMIASRGAAKDYDRWAKMGNDGWAYKDVLKYFKKLETMDIPELRSDTKYHGTNGPVHITYPQTHTLLAEAFLRAGKELGYPLMVDYNSKSTIGFSYLQTTIKNGTRLSSNRAYLSLARFRKNLHVTRESTVKKVLIDRRENKAVGVKFTKGGKTIRVFAKNEVILCAGAIGSPQLLMLSGIGPAEHLAELGIDIVKDAPVGENLMDHIGFGGLVFTVNSTTGIQIADIINPMYSFITDFLMRRSGPVTIPGGCEALAFLDTKHPKKLDGSSDIELIFIGGSYKGDPFLPITTNLDAEMSQIWNKYNRYYGWTIFPILLKPKSRGWIKLLANDINVKPEIVPNYFDNPEDVKTLIAGIRSAIELSRTQAMQEFGSQLTNDTLPGCEKYEYDSDDYWECAIRTVPYTIYHFSGTCKMGPKGDPTAVVDPRLKVNGVQGLRVADASIIPEIVAGHTNLPVYMIAEKLADMIKEEWGYV</sequence>
<dbReference type="Pfam" id="PF05199">
    <property type="entry name" value="GMC_oxred_C"/>
    <property type="match status" value="1"/>
</dbReference>
<feature type="chain" id="PRO_5003158271" evidence="4">
    <location>
        <begin position="25"/>
        <end position="644"/>
    </location>
</feature>
<evidence type="ECO:0000256" key="1">
    <source>
        <dbReference type="ARBA" id="ARBA00010790"/>
    </source>
</evidence>
<feature type="active site" description="Proton donor" evidence="2">
    <location>
        <position position="577"/>
    </location>
</feature>
<gene>
    <name evidence="6" type="ORF">EAI_11200</name>
</gene>
<feature type="domain" description="Glucose-methanol-choline oxidoreductase N-terminal" evidence="5">
    <location>
        <begin position="337"/>
        <end position="351"/>
    </location>
</feature>
<dbReference type="InterPro" id="IPR012132">
    <property type="entry name" value="GMC_OxRdtase"/>
</dbReference>
<dbReference type="OMA" id="LQDQMNN"/>
<feature type="binding site" evidence="3">
    <location>
        <position position="300"/>
    </location>
    <ligand>
        <name>FAD</name>
        <dbReference type="ChEBI" id="CHEBI:57692"/>
    </ligand>
</feature>